<accession>Q144W0</accession>
<evidence type="ECO:0000313" key="1">
    <source>
        <dbReference type="EMBL" id="ABE29129.1"/>
    </source>
</evidence>
<name>Q144W0_PARXL</name>
<sequence length="100" mass="11457">MFVLLIATPQIYRQKKCRLALARSRCRYSEGGCAHSDVAAGKSHFKSVWRRMVRIVTRPFSSSRCVCGGVRNASFICINIRRMPIHSYVESAINPLKRQR</sequence>
<dbReference type="AlphaFoldDB" id="Q144W0"/>
<dbReference type="KEGG" id="bxe:Bxe_A3869"/>
<evidence type="ECO:0000313" key="2">
    <source>
        <dbReference type="Proteomes" id="UP000001817"/>
    </source>
</evidence>
<proteinExistence type="predicted"/>
<dbReference type="EMBL" id="CP000270">
    <property type="protein sequence ID" value="ABE29129.1"/>
    <property type="molecule type" value="Genomic_DNA"/>
</dbReference>
<reference evidence="1 2" key="1">
    <citation type="journal article" date="2006" name="Proc. Natl. Acad. Sci. U.S.A.">
        <title>Burkholderia xenovorans LB400 harbors a multi-replicon, 9.73-Mbp genome shaped for versatility.</title>
        <authorList>
            <person name="Chain P.S."/>
            <person name="Denef V.J."/>
            <person name="Konstantinidis K.T."/>
            <person name="Vergez L.M."/>
            <person name="Agullo L."/>
            <person name="Reyes V.L."/>
            <person name="Hauser L."/>
            <person name="Cordova M."/>
            <person name="Gomez L."/>
            <person name="Gonzalez M."/>
            <person name="Land M."/>
            <person name="Lao V."/>
            <person name="Larimer F."/>
            <person name="LiPuma J.J."/>
            <person name="Mahenthiralingam E."/>
            <person name="Malfatti S.A."/>
            <person name="Marx C.J."/>
            <person name="Parnell J.J."/>
            <person name="Ramette A."/>
            <person name="Richardson P."/>
            <person name="Seeger M."/>
            <person name="Smith D."/>
            <person name="Spilker T."/>
            <person name="Sul W.J."/>
            <person name="Tsoi T.V."/>
            <person name="Ulrich L.E."/>
            <person name="Zhulin I.B."/>
            <person name="Tiedje J.M."/>
        </authorList>
    </citation>
    <scope>NUCLEOTIDE SEQUENCE [LARGE SCALE GENOMIC DNA]</scope>
    <source>
        <strain evidence="1 2">LB400</strain>
    </source>
</reference>
<dbReference type="Proteomes" id="UP000001817">
    <property type="component" value="Chromosome 1"/>
</dbReference>
<keyword evidence="2" id="KW-1185">Reference proteome</keyword>
<organism evidence="1 2">
    <name type="scientific">Paraburkholderia xenovorans (strain LB400)</name>
    <dbReference type="NCBI Taxonomy" id="266265"/>
    <lineage>
        <taxon>Bacteria</taxon>
        <taxon>Pseudomonadati</taxon>
        <taxon>Pseudomonadota</taxon>
        <taxon>Betaproteobacteria</taxon>
        <taxon>Burkholderiales</taxon>
        <taxon>Burkholderiaceae</taxon>
        <taxon>Paraburkholderia</taxon>
    </lineage>
</organism>
<protein>
    <submittedName>
        <fullName evidence="1">Uncharacterized protein</fullName>
    </submittedName>
</protein>
<gene>
    <name evidence="1" type="ORF">Bxe_A3869</name>
</gene>